<dbReference type="InterPro" id="IPR012334">
    <property type="entry name" value="Pectin_lyas_fold"/>
</dbReference>
<evidence type="ECO:0000313" key="1">
    <source>
        <dbReference type="EMBL" id="CAB4546079.1"/>
    </source>
</evidence>
<name>A0A6J6C628_9ZZZZ</name>
<dbReference type="InterPro" id="IPR059226">
    <property type="entry name" value="Choice_anch_Q_dom"/>
</dbReference>
<dbReference type="AlphaFoldDB" id="A0A6J6C628"/>
<proteinExistence type="predicted"/>
<dbReference type="PANTHER" id="PTHR11319:SF35">
    <property type="entry name" value="OUTER MEMBRANE PROTEIN PMPC-RELATED"/>
    <property type="match status" value="1"/>
</dbReference>
<dbReference type="InterPro" id="IPR006626">
    <property type="entry name" value="PbH1"/>
</dbReference>
<accession>A0A6J6C628</accession>
<sequence>MTQNVLRPRLTPRSATALLTSGSMLALGGGAGVLGAVLLASPAGAATFTVANTDNNGIGSLSQAIIDANASAGADTIEFAPGVTGMINLITNLPDITDSLTIRGPGSDELTITGNEMYHAFTIATAGSGGVTISGLTVDGSNTRWTGESSGGAIAVTDTALTLDDVTLTNNQARPTSAQAFGGGLGVNNEPGTGDVVITNSVMTNNVAVGTPGGGPDGEPLGGGGAWITADNITVTNSTFSENQADAGAGIFALARESLTLTSLNVSNNNATDMGGGLIAGGSNVAISDSVVSGNQAPEGIVGGAYVASIGGQNAGAVSVTNTRISDNTSALVGGAFIAGFMEDFNTSLDRVTVTGNVATDPPDPSSLYSGVGGLLLFGSAEISNSTISNNTGTGMTLSSGSRITPVSTAGIQPMINVPSDSNVNISNTTISGNSAEGIVALTYTDGCGTVSTASSVSVCASSLSPQTPEANLVELVLTHVLAADNGGEDVAAPAFSLFSLIERPNAAVFAGYGSLFGVDPGLLPVESVSDTVSVVPLSIGSAAWNAGWPGFTPPPATDQRGLPRVVDIIDIGAYEVQEAVLLPKFTG</sequence>
<protein>
    <submittedName>
        <fullName evidence="1">Unannotated protein</fullName>
    </submittedName>
</protein>
<dbReference type="PANTHER" id="PTHR11319">
    <property type="entry name" value="G PROTEIN-COUPLED RECEPTOR-RELATED"/>
    <property type="match status" value="1"/>
</dbReference>
<dbReference type="SMART" id="SM00710">
    <property type="entry name" value="PbH1"/>
    <property type="match status" value="8"/>
</dbReference>
<dbReference type="InterPro" id="IPR011050">
    <property type="entry name" value="Pectin_lyase_fold/virulence"/>
</dbReference>
<gene>
    <name evidence="1" type="ORF">UFOPK1495_00513</name>
</gene>
<organism evidence="1">
    <name type="scientific">freshwater metagenome</name>
    <dbReference type="NCBI Taxonomy" id="449393"/>
    <lineage>
        <taxon>unclassified sequences</taxon>
        <taxon>metagenomes</taxon>
        <taxon>ecological metagenomes</taxon>
    </lineage>
</organism>
<dbReference type="Gene3D" id="2.160.20.10">
    <property type="entry name" value="Single-stranded right-handed beta-helix, Pectin lyase-like"/>
    <property type="match status" value="1"/>
</dbReference>
<reference evidence="1" key="1">
    <citation type="submission" date="2020-05" db="EMBL/GenBank/DDBJ databases">
        <authorList>
            <person name="Chiriac C."/>
            <person name="Salcher M."/>
            <person name="Ghai R."/>
            <person name="Kavagutti S V."/>
        </authorList>
    </citation>
    <scope>NUCLEOTIDE SEQUENCE</scope>
</reference>
<dbReference type="EMBL" id="CAEZSU010000039">
    <property type="protein sequence ID" value="CAB4546079.1"/>
    <property type="molecule type" value="Genomic_DNA"/>
</dbReference>
<dbReference type="SUPFAM" id="SSF51126">
    <property type="entry name" value="Pectin lyase-like"/>
    <property type="match status" value="2"/>
</dbReference>
<dbReference type="NCBIfam" id="NF041518">
    <property type="entry name" value="choice_anch_Q"/>
    <property type="match status" value="1"/>
</dbReference>